<dbReference type="SUPFAM" id="SSF88723">
    <property type="entry name" value="PIN domain-like"/>
    <property type="match status" value="1"/>
</dbReference>
<dbReference type="Proteomes" id="UP001597262">
    <property type="component" value="Unassembled WGS sequence"/>
</dbReference>
<sequence length="55" mass="6237">MGEHPRTIRKEWSPLPVMSSLIAATAITKNLIVVTRNVSDLERCQATVFNPWKTE</sequence>
<keyword evidence="2" id="KW-1185">Reference proteome</keyword>
<evidence type="ECO:0000313" key="2">
    <source>
        <dbReference type="Proteomes" id="UP001597262"/>
    </source>
</evidence>
<accession>A0ABW3RUJ1</accession>
<dbReference type="InterPro" id="IPR029060">
    <property type="entry name" value="PIN-like_dom_sf"/>
</dbReference>
<dbReference type="Gene3D" id="3.40.50.1010">
    <property type="entry name" value="5'-nuclease"/>
    <property type="match status" value="1"/>
</dbReference>
<reference evidence="2" key="1">
    <citation type="journal article" date="2019" name="Int. J. Syst. Evol. Microbiol.">
        <title>The Global Catalogue of Microorganisms (GCM) 10K type strain sequencing project: providing services to taxonomists for standard genome sequencing and annotation.</title>
        <authorList>
            <consortium name="The Broad Institute Genomics Platform"/>
            <consortium name="The Broad Institute Genome Sequencing Center for Infectious Disease"/>
            <person name="Wu L."/>
            <person name="Ma J."/>
        </authorList>
    </citation>
    <scope>NUCLEOTIDE SEQUENCE [LARGE SCALE GENOMIC DNA]</scope>
    <source>
        <strain evidence="2">CCUG 59189</strain>
    </source>
</reference>
<protein>
    <recommendedName>
        <fullName evidence="3">Type II toxin-antitoxin system VapC family toxin</fullName>
    </recommendedName>
</protein>
<gene>
    <name evidence="1" type="ORF">ACFQ3W_05620</name>
</gene>
<organism evidence="1 2">
    <name type="scientific">Paenibacillus puldeungensis</name>
    <dbReference type="NCBI Taxonomy" id="696536"/>
    <lineage>
        <taxon>Bacteria</taxon>
        <taxon>Bacillati</taxon>
        <taxon>Bacillota</taxon>
        <taxon>Bacilli</taxon>
        <taxon>Bacillales</taxon>
        <taxon>Paenibacillaceae</taxon>
        <taxon>Paenibacillus</taxon>
    </lineage>
</organism>
<proteinExistence type="predicted"/>
<name>A0ABW3RUJ1_9BACL</name>
<comment type="caution">
    <text evidence="1">The sequence shown here is derived from an EMBL/GenBank/DDBJ whole genome shotgun (WGS) entry which is preliminary data.</text>
</comment>
<evidence type="ECO:0008006" key="3">
    <source>
        <dbReference type="Google" id="ProtNLM"/>
    </source>
</evidence>
<dbReference type="EMBL" id="JBHTLM010000003">
    <property type="protein sequence ID" value="MFD1175784.1"/>
    <property type="molecule type" value="Genomic_DNA"/>
</dbReference>
<evidence type="ECO:0000313" key="1">
    <source>
        <dbReference type="EMBL" id="MFD1175784.1"/>
    </source>
</evidence>